<proteinExistence type="predicted"/>
<dbReference type="OrthoDB" id="7083917at2759"/>
<evidence type="ECO:0000313" key="1">
    <source>
        <dbReference type="EMBL" id="CAB3226293.1"/>
    </source>
</evidence>
<keyword evidence="2" id="KW-1185">Reference proteome</keyword>
<organism evidence="1 2">
    <name type="scientific">Arctia plantaginis</name>
    <name type="common">Wood tiger moth</name>
    <name type="synonym">Phalaena plantaginis</name>
    <dbReference type="NCBI Taxonomy" id="874455"/>
    <lineage>
        <taxon>Eukaryota</taxon>
        <taxon>Metazoa</taxon>
        <taxon>Ecdysozoa</taxon>
        <taxon>Arthropoda</taxon>
        <taxon>Hexapoda</taxon>
        <taxon>Insecta</taxon>
        <taxon>Pterygota</taxon>
        <taxon>Neoptera</taxon>
        <taxon>Endopterygota</taxon>
        <taxon>Lepidoptera</taxon>
        <taxon>Glossata</taxon>
        <taxon>Ditrysia</taxon>
        <taxon>Noctuoidea</taxon>
        <taxon>Erebidae</taxon>
        <taxon>Arctiinae</taxon>
        <taxon>Arctia</taxon>
    </lineage>
</organism>
<gene>
    <name evidence="1" type="ORF">APLA_LOCUS2790</name>
</gene>
<accession>A0A8S0Z1E8</accession>
<protein>
    <submittedName>
        <fullName evidence="1">Uncharacterized protein</fullName>
    </submittedName>
</protein>
<dbReference type="EMBL" id="CADEBC010000208">
    <property type="protein sequence ID" value="CAB3226293.1"/>
    <property type="molecule type" value="Genomic_DNA"/>
</dbReference>
<comment type="caution">
    <text evidence="1">The sequence shown here is derived from an EMBL/GenBank/DDBJ whole genome shotgun (WGS) entry which is preliminary data.</text>
</comment>
<dbReference type="AlphaFoldDB" id="A0A8S0Z1E8"/>
<name>A0A8S0Z1E8_ARCPL</name>
<dbReference type="Proteomes" id="UP000494106">
    <property type="component" value="Unassembled WGS sequence"/>
</dbReference>
<reference evidence="1 2" key="1">
    <citation type="submission" date="2020-04" db="EMBL/GenBank/DDBJ databases">
        <authorList>
            <person name="Wallbank WR R."/>
            <person name="Pardo Diaz C."/>
            <person name="Kozak K."/>
            <person name="Martin S."/>
            <person name="Jiggins C."/>
            <person name="Moest M."/>
            <person name="Warren A I."/>
            <person name="Byers J.R.P. K."/>
            <person name="Montejo-Kovacevich G."/>
            <person name="Yen C E."/>
        </authorList>
    </citation>
    <scope>NUCLEOTIDE SEQUENCE [LARGE SCALE GENOMIC DNA]</scope>
</reference>
<sequence length="218" mass="25054">MYFFMHLCLTNNKLRLPIERKGIPGFDFHDMALSRDDFFGDARDFKYKIDFAMQKTGIEADSASFAGNKEKEMLMASDHEKLKLIMSDEFVSDVKIIVAPPQDIKKITNKDEAKDGFMRATDLPEVIIAAMHTGLGIIRNTVRLPNVFMNCVMAFGDFEKNHIKPAEIDAFDYQDPTLAKVTIFDINNEDQRMDMNFVDIAIAAALRTQWWHFRRNSA</sequence>
<evidence type="ECO:0000313" key="2">
    <source>
        <dbReference type="Proteomes" id="UP000494106"/>
    </source>
</evidence>